<keyword evidence="3" id="KW-0456">Lyase</keyword>
<protein>
    <recommendedName>
        <fullName evidence="1">guanylate cyclase</fullName>
        <ecNumber evidence="1">4.6.1.2</ecNumber>
    </recommendedName>
</protein>
<keyword evidence="4" id="KW-0141">cGMP biosynthesis</keyword>
<keyword evidence="2" id="KW-0547">Nucleotide-binding</keyword>
<sequence length="202" mass="23676">MSNQYKLTLKGLQYLQNSKINFHGYLQSRNCIVDCRYAVKLMDFSPKNVFKSKIRKKINLLNYGSLSNFEILNLSIDLLWTAPEVFGSLKDYRGVESERCCDMYSFGLILQEIITREHPFVYSKTEKDPVELIKFILKNNAAPKVDLMDYWDNDCPMAILDVINTCIYSPPFKRPLPKQILEIIKYDCFILFITEKTVQEQK</sequence>
<proteinExistence type="predicted"/>
<evidence type="ECO:0000313" key="7">
    <source>
        <dbReference type="RefSeq" id="XP_029653961.1"/>
    </source>
</evidence>
<dbReference type="GO" id="GO:0001653">
    <property type="term" value="F:peptide receptor activity"/>
    <property type="evidence" value="ECO:0007669"/>
    <property type="project" value="TreeGrafter"/>
</dbReference>
<dbReference type="InterPro" id="IPR000719">
    <property type="entry name" value="Prot_kinase_dom"/>
</dbReference>
<dbReference type="PROSITE" id="PS50011">
    <property type="entry name" value="PROTEIN_KINASE_DOM"/>
    <property type="match status" value="1"/>
</dbReference>
<organism evidence="6 7">
    <name type="scientific">Octopus sinensis</name>
    <name type="common">East Asian common octopus</name>
    <dbReference type="NCBI Taxonomy" id="2607531"/>
    <lineage>
        <taxon>Eukaryota</taxon>
        <taxon>Metazoa</taxon>
        <taxon>Spiralia</taxon>
        <taxon>Lophotrochozoa</taxon>
        <taxon>Mollusca</taxon>
        <taxon>Cephalopoda</taxon>
        <taxon>Coleoidea</taxon>
        <taxon>Octopodiformes</taxon>
        <taxon>Octopoda</taxon>
        <taxon>Incirrata</taxon>
        <taxon>Octopodidae</taxon>
        <taxon>Octopus</taxon>
    </lineage>
</organism>
<keyword evidence="6" id="KW-1185">Reference proteome</keyword>
<evidence type="ECO:0000259" key="5">
    <source>
        <dbReference type="PROSITE" id="PS50011"/>
    </source>
</evidence>
<dbReference type="KEGG" id="osn:115227191"/>
<dbReference type="RefSeq" id="XP_029653961.1">
    <property type="nucleotide sequence ID" value="XM_029798101.1"/>
</dbReference>
<dbReference type="SUPFAM" id="SSF56112">
    <property type="entry name" value="Protein kinase-like (PK-like)"/>
    <property type="match status" value="1"/>
</dbReference>
<dbReference type="PANTHER" id="PTHR11920">
    <property type="entry name" value="GUANYLYL CYCLASE"/>
    <property type="match status" value="1"/>
</dbReference>
<dbReference type="InterPro" id="IPR050401">
    <property type="entry name" value="Cyclic_nucleotide_synthase"/>
</dbReference>
<evidence type="ECO:0000313" key="6">
    <source>
        <dbReference type="Proteomes" id="UP000515154"/>
    </source>
</evidence>
<evidence type="ECO:0000256" key="2">
    <source>
        <dbReference type="ARBA" id="ARBA00022741"/>
    </source>
</evidence>
<dbReference type="GO" id="GO:0004016">
    <property type="term" value="F:adenylate cyclase activity"/>
    <property type="evidence" value="ECO:0007669"/>
    <property type="project" value="TreeGrafter"/>
</dbReference>
<evidence type="ECO:0000256" key="3">
    <source>
        <dbReference type="ARBA" id="ARBA00023239"/>
    </source>
</evidence>
<dbReference type="InterPro" id="IPR011009">
    <property type="entry name" value="Kinase-like_dom_sf"/>
</dbReference>
<dbReference type="EC" id="4.6.1.2" evidence="1"/>
<dbReference type="GO" id="GO:0005886">
    <property type="term" value="C:plasma membrane"/>
    <property type="evidence" value="ECO:0007669"/>
    <property type="project" value="TreeGrafter"/>
</dbReference>
<dbReference type="Proteomes" id="UP000515154">
    <property type="component" value="Unplaced"/>
</dbReference>
<accession>A0A6P7TZ04</accession>
<feature type="domain" description="Protein kinase" evidence="5">
    <location>
        <begin position="1"/>
        <end position="190"/>
    </location>
</feature>
<dbReference type="GO" id="GO:0004383">
    <property type="term" value="F:guanylate cyclase activity"/>
    <property type="evidence" value="ECO:0007669"/>
    <property type="project" value="UniProtKB-EC"/>
</dbReference>
<dbReference type="Gene3D" id="1.10.510.10">
    <property type="entry name" value="Transferase(Phosphotransferase) domain 1"/>
    <property type="match status" value="1"/>
</dbReference>
<gene>
    <name evidence="7" type="primary">LOC115227191</name>
</gene>
<dbReference type="GO" id="GO:0005524">
    <property type="term" value="F:ATP binding"/>
    <property type="evidence" value="ECO:0007669"/>
    <property type="project" value="InterPro"/>
</dbReference>
<dbReference type="Pfam" id="PF00069">
    <property type="entry name" value="Pkinase"/>
    <property type="match status" value="1"/>
</dbReference>
<name>A0A6P7TZ04_9MOLL</name>
<dbReference type="GO" id="GO:0007168">
    <property type="term" value="P:receptor guanylyl cyclase signaling pathway"/>
    <property type="evidence" value="ECO:0007669"/>
    <property type="project" value="TreeGrafter"/>
</dbReference>
<evidence type="ECO:0000256" key="1">
    <source>
        <dbReference type="ARBA" id="ARBA00012202"/>
    </source>
</evidence>
<evidence type="ECO:0000256" key="4">
    <source>
        <dbReference type="ARBA" id="ARBA00023293"/>
    </source>
</evidence>
<dbReference type="PANTHER" id="PTHR11920:SF501">
    <property type="entry name" value="GUANYLATE CYCLASE 32E"/>
    <property type="match status" value="1"/>
</dbReference>
<reference evidence="7" key="1">
    <citation type="submission" date="2025-08" db="UniProtKB">
        <authorList>
            <consortium name="RefSeq"/>
        </authorList>
    </citation>
    <scope>IDENTIFICATION</scope>
</reference>
<dbReference type="AlphaFoldDB" id="A0A6P7TZ04"/>
<dbReference type="GO" id="GO:0004672">
    <property type="term" value="F:protein kinase activity"/>
    <property type="evidence" value="ECO:0007669"/>
    <property type="project" value="InterPro"/>
</dbReference>